<keyword evidence="3" id="KW-1185">Reference proteome</keyword>
<reference evidence="2 3" key="1">
    <citation type="journal article" date="2016" name="Genome Biol. Evol.">
        <title>Gene Family Evolution Reflects Adaptation to Soil Environmental Stressors in the Genome of the Collembolan Orchesella cincta.</title>
        <authorList>
            <person name="Faddeeva-Vakhrusheva A."/>
            <person name="Derks M.F."/>
            <person name="Anvar S.Y."/>
            <person name="Agamennone V."/>
            <person name="Suring W."/>
            <person name="Smit S."/>
            <person name="van Straalen N.M."/>
            <person name="Roelofs D."/>
        </authorList>
    </citation>
    <scope>NUCLEOTIDE SEQUENCE [LARGE SCALE GENOMIC DNA]</scope>
    <source>
        <tissue evidence="2">Mixed pool</tissue>
    </source>
</reference>
<dbReference type="EMBL" id="LJIJ01000139">
    <property type="protein sequence ID" value="ODN01783.1"/>
    <property type="molecule type" value="Genomic_DNA"/>
</dbReference>
<protein>
    <submittedName>
        <fullName evidence="2">Uncharacterized protein</fullName>
    </submittedName>
</protein>
<gene>
    <name evidence="2" type="ORF">Ocin01_04906</name>
</gene>
<accession>A0A1D2N942</accession>
<organism evidence="2 3">
    <name type="scientific">Orchesella cincta</name>
    <name type="common">Springtail</name>
    <name type="synonym">Podura cincta</name>
    <dbReference type="NCBI Taxonomy" id="48709"/>
    <lineage>
        <taxon>Eukaryota</taxon>
        <taxon>Metazoa</taxon>
        <taxon>Ecdysozoa</taxon>
        <taxon>Arthropoda</taxon>
        <taxon>Hexapoda</taxon>
        <taxon>Collembola</taxon>
        <taxon>Entomobryomorpha</taxon>
        <taxon>Entomobryoidea</taxon>
        <taxon>Orchesellidae</taxon>
        <taxon>Orchesellinae</taxon>
        <taxon>Orchesella</taxon>
    </lineage>
</organism>
<sequence length="367" mass="38623">MSSFIANLFSESVKSHQHLVYISILILIITTVDKVSSQVQQLPNTLPQPGGIQIFIPSQYGGSQPSLHPGYPMNSNPYGIGNAPTWSNSYSPVMSQFPPGSVGIGSYPMMQPHIAPTSLQSSFLSTVPQGYTLLPQSSQFSSIPPQGYSYPYPAVMGTGNLFNSQNIPQAVQVMPQMAGFGTVSPSLGRTVRILVPVYAPRPPSPLQSQLTPDPSQLPTINPNASTDPSQMAATDPASSVPPSSQTANQTDPNIPNTPSAAVLGSTPSSSNASSSSTSTDNSNANTSLSKINELIQAAANESDPDPDETKLLGNIVDIVKEALDVEKLRRKQGGMGNHDGSSDSTSAITKSVQMLISKLVQDSLTAQ</sequence>
<feature type="region of interest" description="Disordered" evidence="1">
    <location>
        <begin position="203"/>
        <end position="285"/>
    </location>
</feature>
<feature type="compositionally biased region" description="Low complexity" evidence="1">
    <location>
        <begin position="265"/>
        <end position="285"/>
    </location>
</feature>
<evidence type="ECO:0000313" key="3">
    <source>
        <dbReference type="Proteomes" id="UP000094527"/>
    </source>
</evidence>
<proteinExistence type="predicted"/>
<evidence type="ECO:0000256" key="1">
    <source>
        <dbReference type="SAM" id="MobiDB-lite"/>
    </source>
</evidence>
<dbReference type="AlphaFoldDB" id="A0A1D2N942"/>
<name>A0A1D2N942_ORCCI</name>
<feature type="compositionally biased region" description="Polar residues" evidence="1">
    <location>
        <begin position="206"/>
        <end position="259"/>
    </location>
</feature>
<dbReference type="Proteomes" id="UP000094527">
    <property type="component" value="Unassembled WGS sequence"/>
</dbReference>
<evidence type="ECO:0000313" key="2">
    <source>
        <dbReference type="EMBL" id="ODN01783.1"/>
    </source>
</evidence>
<comment type="caution">
    <text evidence="2">The sequence shown here is derived from an EMBL/GenBank/DDBJ whole genome shotgun (WGS) entry which is preliminary data.</text>
</comment>